<evidence type="ECO:0000256" key="14">
    <source>
        <dbReference type="ARBA" id="ARBA00031791"/>
    </source>
</evidence>
<evidence type="ECO:0000256" key="2">
    <source>
        <dbReference type="ARBA" id="ARBA00004115"/>
    </source>
</evidence>
<dbReference type="PANTHER" id="PTHR12731">
    <property type="entry name" value="TRANSLOCON-ASSOCIATED PROTEIN, DELTA SUBUNIT"/>
    <property type="match status" value="1"/>
</dbReference>
<dbReference type="AlphaFoldDB" id="A0A1B0BED2"/>
<dbReference type="InterPro" id="IPR008855">
    <property type="entry name" value="TRAP-delta"/>
</dbReference>
<dbReference type="EnsemblMetazoa" id="GPPI027289-RA">
    <property type="protein sequence ID" value="GPPI027289-PA"/>
    <property type="gene ID" value="GPPI027289"/>
</dbReference>
<keyword evidence="7" id="KW-0812">Transmembrane</keyword>
<evidence type="ECO:0000256" key="12">
    <source>
        <dbReference type="ARBA" id="ARBA00023136"/>
    </source>
</evidence>
<keyword evidence="10" id="KW-0832">Ubl conjugation</keyword>
<dbReference type="Pfam" id="PF05404">
    <property type="entry name" value="TRAP-delta"/>
    <property type="match status" value="1"/>
</dbReference>
<evidence type="ECO:0000256" key="1">
    <source>
        <dbReference type="ARBA" id="ARBA00002838"/>
    </source>
</evidence>
<keyword evidence="16" id="KW-1185">Reference proteome</keyword>
<evidence type="ECO:0000256" key="5">
    <source>
        <dbReference type="ARBA" id="ARBA00014387"/>
    </source>
</evidence>
<evidence type="ECO:0000313" key="15">
    <source>
        <dbReference type="EnsemblMetazoa" id="GPPI027289-PA"/>
    </source>
</evidence>
<reference evidence="15" key="2">
    <citation type="submission" date="2020-05" db="UniProtKB">
        <authorList>
            <consortium name="EnsemblMetazoa"/>
        </authorList>
    </citation>
    <scope>IDENTIFICATION</scope>
    <source>
        <strain evidence="15">IAEA</strain>
    </source>
</reference>
<evidence type="ECO:0000313" key="16">
    <source>
        <dbReference type="Proteomes" id="UP000092460"/>
    </source>
</evidence>
<keyword evidence="8" id="KW-0732">Signal</keyword>
<accession>A0A1B0BED2</accession>
<dbReference type="Proteomes" id="UP000092460">
    <property type="component" value="Unassembled WGS sequence"/>
</dbReference>
<evidence type="ECO:0000256" key="8">
    <source>
        <dbReference type="ARBA" id="ARBA00022729"/>
    </source>
</evidence>
<reference evidence="16" key="1">
    <citation type="submission" date="2015-01" db="EMBL/GenBank/DDBJ databases">
        <authorList>
            <person name="Aksoy S."/>
            <person name="Warren W."/>
            <person name="Wilson R.K."/>
        </authorList>
    </citation>
    <scope>NUCLEOTIDE SEQUENCE [LARGE SCALE GENOMIC DNA]</scope>
    <source>
        <strain evidence="16">IAEA</strain>
    </source>
</reference>
<evidence type="ECO:0000256" key="7">
    <source>
        <dbReference type="ARBA" id="ARBA00022692"/>
    </source>
</evidence>
<sequence>MLTNVCNAQSSFNYQIEWKALKFIFPIGEFSLKFSNEVKPNLFAESPYGKVVPVAHVAENHYQVSWIEDVKRSSNGSAVVRLFEEEGYSTLRKVQRDRAKASNVKSITDVTVTTEGAYKRPWIKGELKRQVKVEIITLSPQDVI</sequence>
<comment type="subcellular location">
    <subcellularLocation>
        <location evidence="2">Endoplasmic reticulum membrane</location>
        <topology evidence="2">Single-pass type I membrane protein</topology>
    </subcellularLocation>
</comment>
<keyword evidence="6" id="KW-1017">Isopeptide bond</keyword>
<protein>
    <recommendedName>
        <fullName evidence="5">Translocon-associated protein subunit delta</fullName>
    </recommendedName>
    <alternativeName>
        <fullName evidence="14">Signal sequence receptor subunit delta</fullName>
    </alternativeName>
</protein>
<keyword evidence="13" id="KW-1015">Disulfide bond</keyword>
<comment type="similarity">
    <text evidence="3">Belongs to the TRAP-delta family.</text>
</comment>
<dbReference type="EMBL" id="JXJN01012853">
    <property type="status" value="NOT_ANNOTATED_CDS"/>
    <property type="molecule type" value="Genomic_DNA"/>
</dbReference>
<evidence type="ECO:0000256" key="13">
    <source>
        <dbReference type="ARBA" id="ARBA00023157"/>
    </source>
</evidence>
<evidence type="ECO:0000256" key="9">
    <source>
        <dbReference type="ARBA" id="ARBA00022824"/>
    </source>
</evidence>
<comment type="subunit">
    <text evidence="4">Heterotetramer of TRAP-alpha, TRAP-beta, TRAP-delta and TRAP-gamma.</text>
</comment>
<evidence type="ECO:0000256" key="6">
    <source>
        <dbReference type="ARBA" id="ARBA00022499"/>
    </source>
</evidence>
<proteinExistence type="inferred from homology"/>
<keyword evidence="9" id="KW-0256">Endoplasmic reticulum</keyword>
<keyword evidence="11" id="KW-1133">Transmembrane helix</keyword>
<dbReference type="VEuPathDB" id="VectorBase:GPPI027289"/>
<dbReference type="GO" id="GO:0005789">
    <property type="term" value="C:endoplasmic reticulum membrane"/>
    <property type="evidence" value="ECO:0007669"/>
    <property type="project" value="UniProtKB-SubCell"/>
</dbReference>
<keyword evidence="12" id="KW-0472">Membrane</keyword>
<organism evidence="15 16">
    <name type="scientific">Glossina palpalis gambiensis</name>
    <dbReference type="NCBI Taxonomy" id="67801"/>
    <lineage>
        <taxon>Eukaryota</taxon>
        <taxon>Metazoa</taxon>
        <taxon>Ecdysozoa</taxon>
        <taxon>Arthropoda</taxon>
        <taxon>Hexapoda</taxon>
        <taxon>Insecta</taxon>
        <taxon>Pterygota</taxon>
        <taxon>Neoptera</taxon>
        <taxon>Endopterygota</taxon>
        <taxon>Diptera</taxon>
        <taxon>Brachycera</taxon>
        <taxon>Muscomorpha</taxon>
        <taxon>Hippoboscoidea</taxon>
        <taxon>Glossinidae</taxon>
        <taxon>Glossina</taxon>
    </lineage>
</organism>
<evidence type="ECO:0000256" key="11">
    <source>
        <dbReference type="ARBA" id="ARBA00022989"/>
    </source>
</evidence>
<dbReference type="STRING" id="67801.A0A1B0BED2"/>
<evidence type="ECO:0000256" key="3">
    <source>
        <dbReference type="ARBA" id="ARBA00009294"/>
    </source>
</evidence>
<name>A0A1B0BED2_9MUSC</name>
<comment type="function">
    <text evidence="1">TRAP proteins are part of a complex whose function is to bind calcium to the ER membrane and thereby regulate the retention of ER resident proteins.</text>
</comment>
<dbReference type="PANTHER" id="PTHR12731:SF1">
    <property type="entry name" value="TRANSLOCON-ASSOCIATED PROTEIN SUBUNIT DELTA"/>
    <property type="match status" value="1"/>
</dbReference>
<evidence type="ECO:0000256" key="4">
    <source>
        <dbReference type="ARBA" id="ARBA00011819"/>
    </source>
</evidence>
<evidence type="ECO:0000256" key="10">
    <source>
        <dbReference type="ARBA" id="ARBA00022843"/>
    </source>
</evidence>